<sequence>MKLTINKKISKASDKRTFNPVPKKAEIFLYNNLNSSVNSDNNNVIISTNFPSPVNAFSSLSGALRNSAGKKITKSENHSVTFSSTNPDITSIDSDTGEISFYKSGNATLSATIINKSNGIKETYAYTTKVKRYFKQDPINLDIQWDSNTNCETNGFVTPSLKKDIVNNNENDATVLSVEFPNISLWNLLPTGNDTGNANSYDTIFFFVLGEDGSYLSYNSEDKSTRPASVGGAYLLCVFK</sequence>
<dbReference type="RefSeq" id="WP_092554187.1">
    <property type="nucleotide sequence ID" value="NZ_CAWRBG010000020.1"/>
</dbReference>
<proteinExistence type="predicted"/>
<name>A0A1I7KEU9_9GAMM</name>
<reference evidence="2" key="1">
    <citation type="submission" date="2016-10" db="EMBL/GenBank/DDBJ databases">
        <authorList>
            <person name="Varghese N."/>
            <person name="Submissions S."/>
        </authorList>
    </citation>
    <scope>NUCLEOTIDE SEQUENCE [LARGE SCALE GENOMIC DNA]</scope>
    <source>
        <strain evidence="2">DSM 18168</strain>
    </source>
</reference>
<keyword evidence="2" id="KW-1185">Reference proteome</keyword>
<evidence type="ECO:0008006" key="3">
    <source>
        <dbReference type="Google" id="ProtNLM"/>
    </source>
</evidence>
<protein>
    <recommendedName>
        <fullName evidence="3">Ig-like domain (Group 2)</fullName>
    </recommendedName>
</protein>
<evidence type="ECO:0000313" key="2">
    <source>
        <dbReference type="Proteomes" id="UP000242496"/>
    </source>
</evidence>
<accession>A0A1I7KEU9</accession>
<evidence type="ECO:0000313" key="1">
    <source>
        <dbReference type="EMBL" id="SFU95904.1"/>
    </source>
</evidence>
<dbReference type="SUPFAM" id="SSF49373">
    <property type="entry name" value="Invasin/intimin cell-adhesion fragments"/>
    <property type="match status" value="1"/>
</dbReference>
<dbReference type="InterPro" id="IPR008964">
    <property type="entry name" value="Invasin/intimin_cell_adhesion"/>
</dbReference>
<gene>
    <name evidence="1" type="ORF">SAMN05421784_1572</name>
</gene>
<organism evidence="1 2">
    <name type="scientific">Xenorhabdus koppenhoeferi</name>
    <dbReference type="NCBI Taxonomy" id="351659"/>
    <lineage>
        <taxon>Bacteria</taxon>
        <taxon>Pseudomonadati</taxon>
        <taxon>Pseudomonadota</taxon>
        <taxon>Gammaproteobacteria</taxon>
        <taxon>Enterobacterales</taxon>
        <taxon>Morganellaceae</taxon>
        <taxon>Xenorhabdus</taxon>
    </lineage>
</organism>
<dbReference type="EMBL" id="FPBJ01000057">
    <property type="protein sequence ID" value="SFU95904.1"/>
    <property type="molecule type" value="Genomic_DNA"/>
</dbReference>
<dbReference type="Proteomes" id="UP000242496">
    <property type="component" value="Unassembled WGS sequence"/>
</dbReference>
<dbReference type="AlphaFoldDB" id="A0A1I7KEU9"/>
<dbReference type="Gene3D" id="2.60.40.1080">
    <property type="match status" value="1"/>
</dbReference>